<sequence length="231" mass="27079">MVACDHHERWRMAMSFFGGVWCTCKHSETQFSERLRGICVELDSQLLYIINVYSPCSIQGKRRPWKELLQLKSNSELGDWCIAGDFNAVSRTSERKGSSEEGRSAERRDFKQFIEDMDVVDLPVSGKRFTWFSADGRSMSRLDRFLLTDGLVDKWKASGQWVGERDISDHCPIWLLCSFKNWGPKPFRSNNCWLEHKDFLRFVEHTWNNSNIKGRKAFILKEKLKLLRESL</sequence>
<comment type="caution">
    <text evidence="2">The sequence shown here is derived from an EMBL/GenBank/DDBJ whole genome shotgun (WGS) entry which is preliminary data.</text>
</comment>
<dbReference type="InterPro" id="IPR036691">
    <property type="entry name" value="Endo/exonu/phosph_ase_sf"/>
</dbReference>
<dbReference type="SUPFAM" id="SSF56219">
    <property type="entry name" value="DNase I-like"/>
    <property type="match status" value="1"/>
</dbReference>
<dbReference type="GO" id="GO:0016301">
    <property type="term" value="F:kinase activity"/>
    <property type="evidence" value="ECO:0007669"/>
    <property type="project" value="UniProtKB-KW"/>
</dbReference>
<dbReference type="Pfam" id="PF03372">
    <property type="entry name" value="Exo_endo_phos"/>
    <property type="match status" value="1"/>
</dbReference>
<keyword evidence="2" id="KW-0675">Receptor</keyword>
<keyword evidence="2" id="KW-0418">Kinase</keyword>
<dbReference type="PANTHER" id="PTHR33710">
    <property type="entry name" value="BNAC02G09200D PROTEIN"/>
    <property type="match status" value="1"/>
</dbReference>
<dbReference type="EMBL" id="ASHM01067278">
    <property type="protein sequence ID" value="PNX91742.1"/>
    <property type="molecule type" value="Genomic_DNA"/>
</dbReference>
<dbReference type="PANTHER" id="PTHR33710:SF64">
    <property type="entry name" value="ENDONUCLEASE_EXONUCLEASE_PHOSPHATASE DOMAIN-CONTAINING PROTEIN"/>
    <property type="match status" value="1"/>
</dbReference>
<protein>
    <submittedName>
        <fullName evidence="2">Cysteine-rich receptor-like protein kinase</fullName>
    </submittedName>
</protein>
<feature type="domain" description="Endonuclease/exonuclease/phosphatase" evidence="1">
    <location>
        <begin position="61"/>
        <end position="170"/>
    </location>
</feature>
<evidence type="ECO:0000259" key="1">
    <source>
        <dbReference type="Pfam" id="PF03372"/>
    </source>
</evidence>
<evidence type="ECO:0000313" key="3">
    <source>
        <dbReference type="Proteomes" id="UP000236291"/>
    </source>
</evidence>
<reference evidence="2 3" key="1">
    <citation type="journal article" date="2014" name="Am. J. Bot.">
        <title>Genome assembly and annotation for red clover (Trifolium pratense; Fabaceae).</title>
        <authorList>
            <person name="Istvanek J."/>
            <person name="Jaros M."/>
            <person name="Krenek A."/>
            <person name="Repkova J."/>
        </authorList>
    </citation>
    <scope>NUCLEOTIDE SEQUENCE [LARGE SCALE GENOMIC DNA]</scope>
    <source>
        <strain evidence="3">cv. Tatra</strain>
        <tissue evidence="2">Young leaves</tissue>
    </source>
</reference>
<proteinExistence type="predicted"/>
<gene>
    <name evidence="2" type="ORF">L195_g047876</name>
</gene>
<evidence type="ECO:0000313" key="2">
    <source>
        <dbReference type="EMBL" id="PNX91742.1"/>
    </source>
</evidence>
<dbReference type="Gene3D" id="3.60.10.10">
    <property type="entry name" value="Endonuclease/exonuclease/phosphatase"/>
    <property type="match status" value="1"/>
</dbReference>
<accession>A0A2K3MLS6</accession>
<dbReference type="STRING" id="57577.A0A2K3MLS6"/>
<keyword evidence="2" id="KW-0808">Transferase</keyword>
<dbReference type="InterPro" id="IPR005135">
    <property type="entry name" value="Endo/exonuclease/phosphatase"/>
</dbReference>
<reference evidence="2 3" key="2">
    <citation type="journal article" date="2017" name="Front. Plant Sci.">
        <title>Gene Classification and Mining of Molecular Markers Useful in Red Clover (Trifolium pratense) Breeding.</title>
        <authorList>
            <person name="Istvanek J."/>
            <person name="Dluhosova J."/>
            <person name="Dluhos P."/>
            <person name="Patkova L."/>
            <person name="Nedelnik J."/>
            <person name="Repkova J."/>
        </authorList>
    </citation>
    <scope>NUCLEOTIDE SEQUENCE [LARGE SCALE GENOMIC DNA]</scope>
    <source>
        <strain evidence="3">cv. Tatra</strain>
        <tissue evidence="2">Young leaves</tissue>
    </source>
</reference>
<dbReference type="Proteomes" id="UP000236291">
    <property type="component" value="Unassembled WGS sequence"/>
</dbReference>
<dbReference type="AlphaFoldDB" id="A0A2K3MLS6"/>
<name>A0A2K3MLS6_TRIPR</name>
<organism evidence="2 3">
    <name type="scientific">Trifolium pratense</name>
    <name type="common">Red clover</name>
    <dbReference type="NCBI Taxonomy" id="57577"/>
    <lineage>
        <taxon>Eukaryota</taxon>
        <taxon>Viridiplantae</taxon>
        <taxon>Streptophyta</taxon>
        <taxon>Embryophyta</taxon>
        <taxon>Tracheophyta</taxon>
        <taxon>Spermatophyta</taxon>
        <taxon>Magnoliopsida</taxon>
        <taxon>eudicotyledons</taxon>
        <taxon>Gunneridae</taxon>
        <taxon>Pentapetalae</taxon>
        <taxon>rosids</taxon>
        <taxon>fabids</taxon>
        <taxon>Fabales</taxon>
        <taxon>Fabaceae</taxon>
        <taxon>Papilionoideae</taxon>
        <taxon>50 kb inversion clade</taxon>
        <taxon>NPAAA clade</taxon>
        <taxon>Hologalegina</taxon>
        <taxon>IRL clade</taxon>
        <taxon>Trifolieae</taxon>
        <taxon>Trifolium</taxon>
    </lineage>
</organism>